<keyword evidence="1" id="KW-1133">Transmembrane helix</keyword>
<evidence type="ECO:0000313" key="2">
    <source>
        <dbReference type="EMBL" id="CAB3962586.1"/>
    </source>
</evidence>
<reference evidence="2 3" key="1">
    <citation type="submission" date="2020-04" db="EMBL/GenBank/DDBJ databases">
        <authorList>
            <person name="Depoorter E."/>
        </authorList>
    </citation>
    <scope>NUCLEOTIDE SEQUENCE [LARGE SCALE GENOMIC DNA]</scope>
    <source>
        <strain evidence="2 3">BCC0132</strain>
    </source>
</reference>
<organism evidence="2 3">
    <name type="scientific">Burkholderia cenocepacia</name>
    <dbReference type="NCBI Taxonomy" id="95486"/>
    <lineage>
        <taxon>Bacteria</taxon>
        <taxon>Pseudomonadati</taxon>
        <taxon>Pseudomonadota</taxon>
        <taxon>Betaproteobacteria</taxon>
        <taxon>Burkholderiales</taxon>
        <taxon>Burkholderiaceae</taxon>
        <taxon>Burkholderia</taxon>
        <taxon>Burkholderia cepacia complex</taxon>
    </lineage>
</organism>
<dbReference type="Proteomes" id="UP000494322">
    <property type="component" value="Unassembled WGS sequence"/>
</dbReference>
<gene>
    <name evidence="2" type="ORF">BCO9919_00440</name>
</gene>
<dbReference type="EMBL" id="CABWIK020000002">
    <property type="protein sequence ID" value="CAB3962586.1"/>
    <property type="molecule type" value="Genomic_DNA"/>
</dbReference>
<sequence length="281" mass="30257">MDSRQPFLHVCPDSVAVIKMKRMSKWKIGVGASVLVAVVAAVGAKVISSPTDSYLAYRKKAVDTITAARMEDQADLDKKYTAEVNARLVKLVGTVRARGFSSKAGSTVATLVIDNGMTPGADGLRLKSNDGKVNLVVTTVPLLKSWVATADAGIKFTDDVAVIFDNETFYTDVLGGDAAEYRFAELPVKRKPTDAVVKALLLGDSQDGMPDGPNTLMVSIKQGARVYILWRDATLPTIVACSAGHVAEEQRAACFAQQLPKQRRYSRFVSDAQTMVDSVVQ</sequence>
<accession>A0A6J5IQJ8</accession>
<keyword evidence="1" id="KW-0812">Transmembrane</keyword>
<evidence type="ECO:0000313" key="3">
    <source>
        <dbReference type="Proteomes" id="UP000494322"/>
    </source>
</evidence>
<protein>
    <submittedName>
        <fullName evidence="2">Uncharacterized protein</fullName>
    </submittedName>
</protein>
<evidence type="ECO:0000256" key="1">
    <source>
        <dbReference type="SAM" id="Phobius"/>
    </source>
</evidence>
<name>A0A6J5IQJ8_9BURK</name>
<keyword evidence="1" id="KW-0472">Membrane</keyword>
<proteinExistence type="predicted"/>
<dbReference type="AlphaFoldDB" id="A0A6J5IQJ8"/>
<feature type="transmembrane region" description="Helical" evidence="1">
    <location>
        <begin position="28"/>
        <end position="47"/>
    </location>
</feature>